<evidence type="ECO:0000313" key="3">
    <source>
        <dbReference type="EMBL" id="CDT50756.1"/>
    </source>
</evidence>
<gene>
    <name evidence="3" type="ORF">BN1095_530002</name>
    <name evidence="1" type="ORF">BN1096_180055</name>
    <name evidence="2" type="ORF">BN1097_160057</name>
</gene>
<dbReference type="AlphaFoldDB" id="A0A069AWA8"/>
<dbReference type="EMBL" id="LK932467">
    <property type="protein sequence ID" value="CDS83489.1"/>
    <property type="molecule type" value="Genomic_DNA"/>
</dbReference>
<dbReference type="EMBL" id="LK932350">
    <property type="protein sequence ID" value="CDS83594.1"/>
    <property type="molecule type" value="Genomic_DNA"/>
</dbReference>
<accession>A0A069AWA8</accession>
<sequence>MPQIKIRGINENDICKISEKMINDLVEAVKCPRDYFEIECIKSVAIRNGKIADVYPFVEVAWFDRGQEVQDIVARIITDSIRNNLDVESMDLAFTVFEKEKYYENGEHF</sequence>
<dbReference type="Pfam" id="PF08921">
    <property type="entry name" value="DUF1904"/>
    <property type="match status" value="1"/>
</dbReference>
<reference evidence="3" key="1">
    <citation type="submission" date="2014-07" db="EMBL/GenBank/DDBJ databases">
        <authorList>
            <person name="Monot Marc"/>
        </authorList>
    </citation>
    <scope>NUCLEOTIDE SEQUENCE</scope>
    <source>
        <strain evidence="3">7032989</strain>
        <strain evidence="2">7032994</strain>
    </source>
</reference>
<dbReference type="EMBL" id="LK933216">
    <property type="protein sequence ID" value="CDT50756.1"/>
    <property type="molecule type" value="Genomic_DNA"/>
</dbReference>
<dbReference type="InterPro" id="IPR015017">
    <property type="entry name" value="DUF1904"/>
</dbReference>
<dbReference type="Gene3D" id="3.30.429.10">
    <property type="entry name" value="Macrophage Migration Inhibitory Factor"/>
    <property type="match status" value="1"/>
</dbReference>
<protein>
    <submittedName>
        <fullName evidence="3">Uncharacterized protein</fullName>
    </submittedName>
</protein>
<name>A0A069AWA8_CLODI</name>
<dbReference type="RefSeq" id="WP_021366159.1">
    <property type="nucleotide sequence ID" value="NZ_BBYB01000040.1"/>
</dbReference>
<evidence type="ECO:0000313" key="2">
    <source>
        <dbReference type="EMBL" id="CDS83594.1"/>
    </source>
</evidence>
<proteinExistence type="predicted"/>
<organism evidence="3">
    <name type="scientific">Clostridioides difficile</name>
    <name type="common">Peptoclostridium difficile</name>
    <dbReference type="NCBI Taxonomy" id="1496"/>
    <lineage>
        <taxon>Bacteria</taxon>
        <taxon>Bacillati</taxon>
        <taxon>Bacillota</taxon>
        <taxon>Clostridia</taxon>
        <taxon>Peptostreptococcales</taxon>
        <taxon>Peptostreptococcaceae</taxon>
        <taxon>Clostridioides</taxon>
    </lineage>
</organism>
<dbReference type="InterPro" id="IPR014347">
    <property type="entry name" value="Tautomerase/MIF_sf"/>
</dbReference>
<dbReference type="SUPFAM" id="SSF55331">
    <property type="entry name" value="Tautomerase/MIF"/>
    <property type="match status" value="1"/>
</dbReference>
<evidence type="ECO:0000313" key="1">
    <source>
        <dbReference type="EMBL" id="CDS83489.1"/>
    </source>
</evidence>